<evidence type="ECO:0000256" key="2">
    <source>
        <dbReference type="PROSITE-ProRule" id="PRU00192"/>
    </source>
</evidence>
<organism evidence="5 6">
    <name type="scientific">Coilia grayii</name>
    <name type="common">Gray's grenadier anchovy</name>
    <dbReference type="NCBI Taxonomy" id="363190"/>
    <lineage>
        <taxon>Eukaryota</taxon>
        <taxon>Metazoa</taxon>
        <taxon>Chordata</taxon>
        <taxon>Craniata</taxon>
        <taxon>Vertebrata</taxon>
        <taxon>Euteleostomi</taxon>
        <taxon>Actinopterygii</taxon>
        <taxon>Neopterygii</taxon>
        <taxon>Teleostei</taxon>
        <taxon>Clupei</taxon>
        <taxon>Clupeiformes</taxon>
        <taxon>Clupeoidei</taxon>
        <taxon>Engraulidae</taxon>
        <taxon>Coilinae</taxon>
        <taxon>Coilia</taxon>
    </lineage>
</organism>
<feature type="domain" description="SH3" evidence="4">
    <location>
        <begin position="8"/>
        <end position="67"/>
    </location>
</feature>
<comment type="caution">
    <text evidence="5">The sequence shown here is derived from an EMBL/GenBank/DDBJ whole genome shotgun (WGS) entry which is preliminary data.</text>
</comment>
<dbReference type="InterPro" id="IPR001452">
    <property type="entry name" value="SH3_domain"/>
</dbReference>
<feature type="region of interest" description="Disordered" evidence="3">
    <location>
        <begin position="140"/>
        <end position="159"/>
    </location>
</feature>
<proteinExistence type="predicted"/>
<dbReference type="SMART" id="SM00326">
    <property type="entry name" value="SH3"/>
    <property type="match status" value="1"/>
</dbReference>
<keyword evidence="1 2" id="KW-0728">SH3 domain</keyword>
<dbReference type="AlphaFoldDB" id="A0ABD1JDP7"/>
<dbReference type="PROSITE" id="PS50002">
    <property type="entry name" value="SH3"/>
    <property type="match status" value="1"/>
</dbReference>
<evidence type="ECO:0000313" key="5">
    <source>
        <dbReference type="EMBL" id="KAL2085182.1"/>
    </source>
</evidence>
<keyword evidence="6" id="KW-1185">Reference proteome</keyword>
<evidence type="ECO:0000256" key="1">
    <source>
        <dbReference type="ARBA" id="ARBA00022443"/>
    </source>
</evidence>
<feature type="region of interest" description="Disordered" evidence="3">
    <location>
        <begin position="68"/>
        <end position="102"/>
    </location>
</feature>
<reference evidence="5 6" key="1">
    <citation type="submission" date="2024-09" db="EMBL/GenBank/DDBJ databases">
        <title>A chromosome-level genome assembly of Gray's grenadier anchovy, Coilia grayii.</title>
        <authorList>
            <person name="Fu Z."/>
        </authorList>
    </citation>
    <scope>NUCLEOTIDE SEQUENCE [LARGE SCALE GENOMIC DNA]</scope>
    <source>
        <strain evidence="5">G4</strain>
        <tissue evidence="5">Muscle</tissue>
    </source>
</reference>
<dbReference type="InterPro" id="IPR036028">
    <property type="entry name" value="SH3-like_dom_sf"/>
</dbReference>
<dbReference type="EMBL" id="JBHFQA010000016">
    <property type="protein sequence ID" value="KAL2085182.1"/>
    <property type="molecule type" value="Genomic_DNA"/>
</dbReference>
<dbReference type="Proteomes" id="UP001591681">
    <property type="component" value="Unassembled WGS sequence"/>
</dbReference>
<evidence type="ECO:0000256" key="3">
    <source>
        <dbReference type="SAM" id="MobiDB-lite"/>
    </source>
</evidence>
<accession>A0ABD1JDP7</accession>
<gene>
    <name evidence="5" type="ORF">ACEWY4_018502</name>
</gene>
<evidence type="ECO:0000313" key="6">
    <source>
        <dbReference type="Proteomes" id="UP001591681"/>
    </source>
</evidence>
<name>A0ABD1JDP7_9TELE</name>
<sequence>MQQHIYRQRNEEFEVFTTVFSPQDELELSQGDVILVLFKHEESRWYGRLQNGQQGYFPASHVTELIEEDESANDGGVSLRTSSEGGVLTAEVPASAGPPATPGLRRRLSLMCGDERPFVALRRQSTAACSSPRLLHRILSKHRRKSESHGASNRAFEPE</sequence>
<dbReference type="Pfam" id="PF07653">
    <property type="entry name" value="SH3_2"/>
    <property type="match status" value="1"/>
</dbReference>
<evidence type="ECO:0000259" key="4">
    <source>
        <dbReference type="PROSITE" id="PS50002"/>
    </source>
</evidence>
<protein>
    <recommendedName>
        <fullName evidence="4">SH3 domain-containing protein</fullName>
    </recommendedName>
</protein>
<dbReference type="SUPFAM" id="SSF50044">
    <property type="entry name" value="SH3-domain"/>
    <property type="match status" value="1"/>
</dbReference>
<dbReference type="Gene3D" id="2.30.30.40">
    <property type="entry name" value="SH3 Domains"/>
    <property type="match status" value="1"/>
</dbReference>